<comment type="caution">
    <text evidence="1">The sequence shown here is derived from an EMBL/GenBank/DDBJ whole genome shotgun (WGS) entry which is preliminary data.</text>
</comment>
<proteinExistence type="predicted"/>
<sequence>MNVLLGANAVGAVASIAFALVGGVRPAALSESGTPSAGERFYGWMYATRGVPLGVAALVAPLAWSGPAGSLVAIGIVDPEQTQRSWSMRGKVVAATTDGAEEHINRVSHKYIGRPYPGYGGGRRILLTVEVEKLHVPFAG</sequence>
<keyword evidence="2" id="KW-1185">Reference proteome</keyword>
<accession>A0A4D4KZ45</accession>
<dbReference type="AlphaFoldDB" id="A0A4D4KZ45"/>
<name>A0A4D4KZ45_STRVO</name>
<protein>
    <submittedName>
        <fullName evidence="1">Uncharacterized protein</fullName>
    </submittedName>
</protein>
<evidence type="ECO:0000313" key="2">
    <source>
        <dbReference type="Proteomes" id="UP000301309"/>
    </source>
</evidence>
<evidence type="ECO:0000313" key="1">
    <source>
        <dbReference type="EMBL" id="GDY51790.1"/>
    </source>
</evidence>
<dbReference type="Proteomes" id="UP000301309">
    <property type="component" value="Unassembled WGS sequence"/>
</dbReference>
<gene>
    <name evidence="1" type="ORF">SVIO_024130</name>
</gene>
<reference evidence="1 2" key="1">
    <citation type="journal article" date="2020" name="Int. J. Syst. Evol. Microbiol.">
        <title>Reclassification of Streptomyces castelarensis and Streptomyces sporoclivatus as later heterotypic synonyms of Streptomyces antimycoticus.</title>
        <authorList>
            <person name="Komaki H."/>
            <person name="Tamura T."/>
        </authorList>
    </citation>
    <scope>NUCLEOTIDE SEQUENCE [LARGE SCALE GENOMIC DNA]</scope>
    <source>
        <strain evidence="1 2">NBRC 13459</strain>
    </source>
</reference>
<dbReference type="OrthoDB" id="3700602at2"/>
<dbReference type="RefSeq" id="WP_137976980.1">
    <property type="nucleotide sequence ID" value="NZ_BAAASO010000058.1"/>
</dbReference>
<organism evidence="1 2">
    <name type="scientific">Streptomyces violaceusniger</name>
    <dbReference type="NCBI Taxonomy" id="68280"/>
    <lineage>
        <taxon>Bacteria</taxon>
        <taxon>Bacillati</taxon>
        <taxon>Actinomycetota</taxon>
        <taxon>Actinomycetes</taxon>
        <taxon>Kitasatosporales</taxon>
        <taxon>Streptomycetaceae</taxon>
        <taxon>Streptomyces</taxon>
        <taxon>Streptomyces violaceusniger group</taxon>
    </lineage>
</organism>
<dbReference type="EMBL" id="BJHW01000001">
    <property type="protein sequence ID" value="GDY51790.1"/>
    <property type="molecule type" value="Genomic_DNA"/>
</dbReference>